<keyword evidence="6 13" id="KW-0227">DNA damage</keyword>
<evidence type="ECO:0000256" key="6">
    <source>
        <dbReference type="ARBA" id="ARBA00022763"/>
    </source>
</evidence>
<feature type="binding site" evidence="13">
    <location>
        <position position="140"/>
    </location>
    <ligand>
        <name>Mg(2+)</name>
        <dbReference type="ChEBI" id="CHEBI:18420"/>
        <label>1</label>
    </ligand>
</feature>
<reference evidence="15" key="1">
    <citation type="journal article" date="2015" name="ISME J.">
        <title>Aquifer environment selects for microbial species cohorts in sediment and groundwater.</title>
        <authorList>
            <person name="Hug L.A."/>
            <person name="Thomas B.C."/>
            <person name="Brown C.T."/>
            <person name="Frischkorn K.R."/>
            <person name="Williams K.H."/>
            <person name="Tringe S.G."/>
            <person name="Banfield J.F."/>
        </authorList>
    </citation>
    <scope>NUCLEOTIDE SEQUENCE</scope>
</reference>
<feature type="binding site" evidence="13">
    <location>
        <position position="67"/>
    </location>
    <ligand>
        <name>Mg(2+)</name>
        <dbReference type="ChEBI" id="CHEBI:18420"/>
        <label>2</label>
    </ligand>
</feature>
<dbReference type="GO" id="GO:0000287">
    <property type="term" value="F:magnesium ion binding"/>
    <property type="evidence" value="ECO:0007669"/>
    <property type="project" value="UniProtKB-UniRule"/>
</dbReference>
<keyword evidence="3 13" id="KW-0540">Nuclease</keyword>
<dbReference type="GO" id="GO:0005737">
    <property type="term" value="C:cytoplasm"/>
    <property type="evidence" value="ECO:0007669"/>
    <property type="project" value="UniProtKB-SubCell"/>
</dbReference>
<evidence type="ECO:0000256" key="4">
    <source>
        <dbReference type="ARBA" id="ARBA00022723"/>
    </source>
</evidence>
<feature type="active site" evidence="13">
    <location>
        <position position="7"/>
    </location>
</feature>
<evidence type="ECO:0000256" key="1">
    <source>
        <dbReference type="ARBA" id="ARBA00009518"/>
    </source>
</evidence>
<dbReference type="HAMAP" id="MF_00034">
    <property type="entry name" value="RuvC"/>
    <property type="match status" value="1"/>
</dbReference>
<keyword evidence="4 13" id="KW-0479">Metal-binding</keyword>
<dbReference type="GO" id="GO:0048476">
    <property type="term" value="C:Holliday junction resolvase complex"/>
    <property type="evidence" value="ECO:0007669"/>
    <property type="project" value="UniProtKB-UniRule"/>
</dbReference>
<evidence type="ECO:0000256" key="8">
    <source>
        <dbReference type="ARBA" id="ARBA00022842"/>
    </source>
</evidence>
<evidence type="ECO:0000256" key="7">
    <source>
        <dbReference type="ARBA" id="ARBA00022801"/>
    </source>
</evidence>
<keyword evidence="9 13" id="KW-0238">DNA-binding</keyword>
<evidence type="ECO:0000256" key="10">
    <source>
        <dbReference type="ARBA" id="ARBA00023172"/>
    </source>
</evidence>
<evidence type="ECO:0000256" key="2">
    <source>
        <dbReference type="ARBA" id="ARBA00022490"/>
    </source>
</evidence>
<dbReference type="InterPro" id="IPR036397">
    <property type="entry name" value="RNaseH_sf"/>
</dbReference>
<feature type="active site" evidence="13">
    <location>
        <position position="67"/>
    </location>
</feature>
<dbReference type="FunFam" id="3.30.420.10:FF:000002">
    <property type="entry name" value="Crossover junction endodeoxyribonuclease RuvC"/>
    <property type="match status" value="1"/>
</dbReference>
<dbReference type="NCBIfam" id="TIGR00228">
    <property type="entry name" value="ruvC"/>
    <property type="match status" value="1"/>
</dbReference>
<evidence type="ECO:0000313" key="15">
    <source>
        <dbReference type="EMBL" id="AKQ02539.1"/>
    </source>
</evidence>
<evidence type="ECO:0000256" key="12">
    <source>
        <dbReference type="ARBA" id="ARBA00029354"/>
    </source>
</evidence>
<dbReference type="GO" id="GO:0008821">
    <property type="term" value="F:crossover junction DNA endonuclease activity"/>
    <property type="evidence" value="ECO:0007669"/>
    <property type="project" value="UniProtKB-UniRule"/>
</dbReference>
<comment type="similarity">
    <text evidence="1 13">Belongs to the RuvC family.</text>
</comment>
<proteinExistence type="inferred from homology"/>
<feature type="binding site" evidence="13">
    <location>
        <position position="7"/>
    </location>
    <ligand>
        <name>Mg(2+)</name>
        <dbReference type="ChEBI" id="CHEBI:18420"/>
        <label>1</label>
    </ligand>
</feature>
<evidence type="ECO:0000256" key="3">
    <source>
        <dbReference type="ARBA" id="ARBA00022722"/>
    </source>
</evidence>
<comment type="function">
    <text evidence="13">The RuvA-RuvB-RuvC complex processes Holliday junction (HJ) DNA during genetic recombination and DNA repair. Endonuclease that resolves HJ intermediates. Cleaves cruciform DNA by making single-stranded nicks across the HJ at symmetrical positions within the homologous arms, yielding a 5'-phosphate and a 3'-hydroxyl group; requires a central core of homology in the junction. The consensus cleavage sequence is 5'-(A/T)TT(C/G)-3'. Cleavage occurs on the 3'-side of the TT dinucleotide at the point of strand exchange. HJ branch migration catalyzed by RuvA-RuvB allows RuvC to scan DNA until it finds its consensus sequence, where it cleaves and resolves the cruciform DNA.</text>
</comment>
<keyword evidence="11 13" id="KW-0234">DNA repair</keyword>
<comment type="subcellular location">
    <subcellularLocation>
        <location evidence="13">Cytoplasm</location>
    </subcellularLocation>
</comment>
<organism evidence="15">
    <name type="scientific">uncultured Parcubacteria bacterium Rifle_16ft_4_minimus_37658</name>
    <dbReference type="NCBI Taxonomy" id="1665141"/>
    <lineage>
        <taxon>Bacteria</taxon>
        <taxon>Candidatus Parcubacteria</taxon>
        <taxon>environmental samples</taxon>
    </lineage>
</organism>
<sequence>MKVLGIDPGIERLGWALVEGKHKKSKYITSGVKKTLKSKPTRERLLDINNFLEELIKKERPDILSIEKVFFSKNVKTALIIGEVRGVALMLSAKYALTLLEFGPAEIKLAIAGYGSADKKSVYDMLKLTVALPNKKFLDDETDAIAIACSGVIHSGTLQIR</sequence>
<dbReference type="AlphaFoldDB" id="A0A0H4TP97"/>
<keyword evidence="10 13" id="KW-0233">DNA recombination</keyword>
<dbReference type="InterPro" id="IPR012337">
    <property type="entry name" value="RNaseH-like_sf"/>
</dbReference>
<accession>A0A0H4TP97</accession>
<evidence type="ECO:0000256" key="13">
    <source>
        <dbReference type="HAMAP-Rule" id="MF_00034"/>
    </source>
</evidence>
<protein>
    <recommendedName>
        <fullName evidence="13 14">Crossover junction endodeoxyribonuclease RuvC</fullName>
        <ecNumber evidence="13 14">3.1.21.10</ecNumber>
    </recommendedName>
    <alternativeName>
        <fullName evidence="13">Holliday junction nuclease RuvC</fullName>
    </alternativeName>
    <alternativeName>
        <fullName evidence="13">Holliday junction resolvase RuvC</fullName>
    </alternativeName>
</protein>
<dbReference type="GO" id="GO:0003677">
    <property type="term" value="F:DNA binding"/>
    <property type="evidence" value="ECO:0007669"/>
    <property type="project" value="UniProtKB-KW"/>
</dbReference>
<dbReference type="EMBL" id="KT007001">
    <property type="protein sequence ID" value="AKQ02539.1"/>
    <property type="molecule type" value="Genomic_DNA"/>
</dbReference>
<dbReference type="GO" id="GO:0006310">
    <property type="term" value="P:DNA recombination"/>
    <property type="evidence" value="ECO:0007669"/>
    <property type="project" value="UniProtKB-UniRule"/>
</dbReference>
<keyword evidence="8 13" id="KW-0460">Magnesium</keyword>
<gene>
    <name evidence="13 15" type="primary">ruvC</name>
</gene>
<feature type="active site" evidence="13">
    <location>
        <position position="140"/>
    </location>
</feature>
<evidence type="ECO:0000256" key="9">
    <source>
        <dbReference type="ARBA" id="ARBA00023125"/>
    </source>
</evidence>
<dbReference type="EC" id="3.1.21.10" evidence="13 14"/>
<dbReference type="SUPFAM" id="SSF53098">
    <property type="entry name" value="Ribonuclease H-like"/>
    <property type="match status" value="1"/>
</dbReference>
<dbReference type="PANTHER" id="PTHR30194">
    <property type="entry name" value="CROSSOVER JUNCTION ENDODEOXYRIBONUCLEASE RUVC"/>
    <property type="match status" value="1"/>
</dbReference>
<dbReference type="InterPro" id="IPR002176">
    <property type="entry name" value="X-over_junc_endoDNase_RuvC"/>
</dbReference>
<dbReference type="PRINTS" id="PR00696">
    <property type="entry name" value="RSOLVASERUVC"/>
</dbReference>
<dbReference type="Pfam" id="PF02075">
    <property type="entry name" value="RuvC"/>
    <property type="match status" value="1"/>
</dbReference>
<name>A0A0H4TP97_9BACT</name>
<comment type="subunit">
    <text evidence="13">Homodimer which binds Holliday junction (HJ) DNA. The HJ becomes 2-fold symmetrical on binding to RuvC with unstacked arms; it has a different conformation from HJ DNA in complex with RuvA. In the full resolvosome a probable DNA-RuvA(4)-RuvB(12)-RuvC(2) complex forms which resolves the HJ.</text>
</comment>
<comment type="catalytic activity">
    <reaction evidence="12 13">
        <text>Endonucleolytic cleavage at a junction such as a reciprocal single-stranded crossover between two homologous DNA duplexes (Holliday junction).</text>
        <dbReference type="EC" id="3.1.21.10"/>
    </reaction>
</comment>
<dbReference type="Gene3D" id="3.30.420.10">
    <property type="entry name" value="Ribonuclease H-like superfamily/Ribonuclease H"/>
    <property type="match status" value="1"/>
</dbReference>
<keyword evidence="5 13" id="KW-0255">Endonuclease</keyword>
<keyword evidence="7 13" id="KW-0378">Hydrolase</keyword>
<dbReference type="CDD" id="cd16962">
    <property type="entry name" value="RuvC"/>
    <property type="match status" value="1"/>
</dbReference>
<dbReference type="GO" id="GO:0006281">
    <property type="term" value="P:DNA repair"/>
    <property type="evidence" value="ECO:0007669"/>
    <property type="project" value="UniProtKB-UniRule"/>
</dbReference>
<dbReference type="PANTHER" id="PTHR30194:SF3">
    <property type="entry name" value="CROSSOVER JUNCTION ENDODEOXYRIBONUCLEASE RUVC"/>
    <property type="match status" value="1"/>
</dbReference>
<comment type="cofactor">
    <cofactor evidence="13">
        <name>Mg(2+)</name>
        <dbReference type="ChEBI" id="CHEBI:18420"/>
    </cofactor>
    <text evidence="13">Binds 2 Mg(2+) ion per subunit.</text>
</comment>
<evidence type="ECO:0000256" key="14">
    <source>
        <dbReference type="NCBIfam" id="TIGR00228"/>
    </source>
</evidence>
<keyword evidence="2 13" id="KW-0963">Cytoplasm</keyword>
<evidence type="ECO:0000256" key="11">
    <source>
        <dbReference type="ARBA" id="ARBA00023204"/>
    </source>
</evidence>
<evidence type="ECO:0000256" key="5">
    <source>
        <dbReference type="ARBA" id="ARBA00022759"/>
    </source>
</evidence>